<evidence type="ECO:0000313" key="2">
    <source>
        <dbReference type="EMBL" id="CAF4512032.1"/>
    </source>
</evidence>
<dbReference type="EMBL" id="CAJNOQ010040853">
    <property type="protein sequence ID" value="CAF1621407.1"/>
    <property type="molecule type" value="Genomic_DNA"/>
</dbReference>
<evidence type="ECO:0000313" key="1">
    <source>
        <dbReference type="EMBL" id="CAF1621407.1"/>
    </source>
</evidence>
<proteinExistence type="predicted"/>
<dbReference type="AlphaFoldDB" id="A0A816CBV9"/>
<sequence length="85" mass="9957">MSEYRVAVYFGISKHSYILITEHRIKFRVHFNLISTSSVRRLTYIPITPIHKNLNPRPNDNKSTTKTETPLLRDIYPKFPSAPPM</sequence>
<feature type="non-terminal residue" evidence="1">
    <location>
        <position position="1"/>
    </location>
</feature>
<keyword evidence="3" id="KW-1185">Reference proteome</keyword>
<comment type="caution">
    <text evidence="1">The sequence shown here is derived from an EMBL/GenBank/DDBJ whole genome shotgun (WGS) entry which is preliminary data.</text>
</comment>
<organism evidence="1 3">
    <name type="scientific">Didymodactylos carnosus</name>
    <dbReference type="NCBI Taxonomy" id="1234261"/>
    <lineage>
        <taxon>Eukaryota</taxon>
        <taxon>Metazoa</taxon>
        <taxon>Spiralia</taxon>
        <taxon>Gnathifera</taxon>
        <taxon>Rotifera</taxon>
        <taxon>Eurotatoria</taxon>
        <taxon>Bdelloidea</taxon>
        <taxon>Philodinida</taxon>
        <taxon>Philodinidae</taxon>
        <taxon>Didymodactylos</taxon>
    </lineage>
</organism>
<dbReference type="EMBL" id="CAJOBC010108060">
    <property type="protein sequence ID" value="CAF4512032.1"/>
    <property type="molecule type" value="Genomic_DNA"/>
</dbReference>
<gene>
    <name evidence="1" type="ORF">GPM918_LOCUS43757</name>
    <name evidence="2" type="ORF">SRO942_LOCUS45352</name>
</gene>
<name>A0A816CBV9_9BILA</name>
<accession>A0A816CBV9</accession>
<evidence type="ECO:0000313" key="3">
    <source>
        <dbReference type="Proteomes" id="UP000663829"/>
    </source>
</evidence>
<protein>
    <submittedName>
        <fullName evidence="1">Uncharacterized protein</fullName>
    </submittedName>
</protein>
<dbReference type="Proteomes" id="UP000663829">
    <property type="component" value="Unassembled WGS sequence"/>
</dbReference>
<reference evidence="1" key="1">
    <citation type="submission" date="2021-02" db="EMBL/GenBank/DDBJ databases">
        <authorList>
            <person name="Nowell W R."/>
        </authorList>
    </citation>
    <scope>NUCLEOTIDE SEQUENCE</scope>
</reference>
<dbReference type="Proteomes" id="UP000681722">
    <property type="component" value="Unassembled WGS sequence"/>
</dbReference>